<evidence type="ECO:0000259" key="13">
    <source>
        <dbReference type="PROSITE" id="PS51126"/>
    </source>
</evidence>
<dbReference type="GO" id="GO:0003774">
    <property type="term" value="F:cytoskeletal motor activity"/>
    <property type="evidence" value="ECO:0007669"/>
    <property type="project" value="UniProtKB-UniRule"/>
</dbReference>
<dbReference type="FunFam" id="1.20.5.190:FF:000018">
    <property type="entry name" value="Myosin XI D"/>
    <property type="match status" value="1"/>
</dbReference>
<feature type="compositionally biased region" description="Basic and acidic residues" evidence="12">
    <location>
        <begin position="1585"/>
        <end position="1596"/>
    </location>
</feature>
<dbReference type="FunFam" id="1.20.5.190:FF:000001">
    <property type="entry name" value="unconventional myosin-Va"/>
    <property type="match status" value="1"/>
</dbReference>
<evidence type="ECO:0000256" key="11">
    <source>
        <dbReference type="SAM" id="Coils"/>
    </source>
</evidence>
<dbReference type="SMART" id="SM01132">
    <property type="entry name" value="DIL"/>
    <property type="match status" value="1"/>
</dbReference>
<feature type="domain" description="Dilute" evidence="13">
    <location>
        <begin position="1401"/>
        <end position="1790"/>
    </location>
</feature>
<keyword evidence="4 10" id="KW-0067">ATP-binding</keyword>
<dbReference type="InterPro" id="IPR000048">
    <property type="entry name" value="IQ_motif_EF-hand-BS"/>
</dbReference>
<sequence length="1842" mass="209081">MVWKFPRKHLLIGFPRIFSNVSPAASVKVTVGSSVWVEDPDEAWLDGEVVEANGEEIKVNCQTKTVVVKVNAVYPKDPEFPELGVDDMTKLAYLHEPGVLLNLKSRYNANEIYTYTGNILIAVNPFKRLPHLYGNEIMERYKGTDFGELTPHPFAVADSAYRKMINEGVSQAILVSGESGAGKTESTKMLMQYLAYMGGKAESEGRSVEQQVLESNPVLEAFGNAKTVRNNNSSRFGKFVEIQFNHIGRISGAAIRTYLLERSRVCQVSDPERNYHCFYMLCAAPKEETERYKLGEPSTFHYLNQSNCFALDALDDAKEYLATRKAMDVVGISPAEQDAIFRVVAAILHLGNIEFEKGEESDAAEPKDDQSRFHLKVAAELFMCDEKALENSLCNRVMVTRGESITKPLDPRSAALSRDALAKIVYSKLFDWLVTKINNSIGQDPSSTYIIGVLDIYGFESFKTNSFEQFCINLTNEKLQQHFNQHVFKMEQEEYTKEEIDWSYIDFIDNQDVLDLIEKKPGGIIALLDEACMFPRSTHDTLAQKLYQTFNSHKRFSKPKLARTDFTICHYAGDVTYQTELFLDKNKDYVVGEHQSLMNSSECSFVSSLFPKSRMESSKSSKFSSIGSQFKQQLQSLLETLNTTEPHYIRCVKPNNVLKPEIFENVNVLHQLRCGGVMEAIRISCAGYPTRKSFNEFLTRFRNLAPEATNRSFDEVDACKKLLAKVDLKGFQIGKTKVFLRAGQMAELDAHRAEVLGYSARIIQRKVLTYQSRKKYLLLQSASTEIQAFCRGHIARLQFEAMRREAASLKIQKQVRTYICQKAYKKLCISAISVQTGLRAMAARVEHQHRKKRKAAITIQSQIRRCLCRRLYLRTKKAAITIQCGWRVKVARRELRKLKMAAKETGALQDANNKLEKEVEELTSCLELEKQMRMELEESTTQAVEELQSALDDMKLQLGETQETKSEEILKLQSALQDMQLEFEELTKELELTNDLAAENEHLKELVSSLQRKIDESETKSEETSKLSEERVKQEVPVTDQGVIIKLEAENQQLKVLVSTLENKIDALDRKHGETSSNNSDQLKESSSSDYEILSNLEAENERLKALVSSLEKENNENDGNDSSNEQKEGTHMLKEEILTEDVLVDNEITNKLVAENKELYDLVDLLEKKIEETEKKCEEANRLCEERFQQVVDAETKLIELDLLEKKLEETEKKCEEANRLSEERLQQVVDAETKLIEFDLLEKKIEETEKKFEEANRLCEERLQQVVDAETKLIDLKTSMQRLEEKVSDLETEDKILRQQALVNSASRKMSPQVSFTRPPPLENGHRESLAPIPSRRFGTISFRRSRIERQPHESVDVLLKCVSQNIGFSHGKPVAALTIYKCLIHWKLFEAEKTSIFDRIVPLFGSAIENPEDGNHLAYWLTNTTTLMFLLQRSLKSHSTTGASPKKPPQPTSFFGRMTQGFRSPSSASLSGDVVQQVDARYPALLFKQQLTAYIETIYGIFQENVKRELALVLSSCIQGLKDSSHESSEEDLPAESSEQNSPAKPSVEDPPAKLSETNSPAKASEENSQEKLTEENPQAKPFEEHSQTKLSEENPPAKISEANSSAKASEENSQEKLTEENPLEKPSVENSPATPWQDIIDLLNRLLGTLKKNYVPLFLAQKIFSQTFQDINVQVFNSLLQRECCTFIMGKKVNVGLNELESWCSQATEEFIGSSWNELKHTRQAVVLLVTEQKSTITYDDLTTNLCPALSTQQLYRICTLSKTDDHEDQNVSPDVISNLKLLMSDEDEDSRSFLLDNSSSIPFAADEISNCMQEKDFTNVKPAVELADNPDFHFLKG</sequence>
<evidence type="ECO:0000256" key="5">
    <source>
        <dbReference type="ARBA" id="ARBA00022860"/>
    </source>
</evidence>
<dbReference type="SMART" id="SM00015">
    <property type="entry name" value="IQ"/>
    <property type="match status" value="4"/>
</dbReference>
<dbReference type="PROSITE" id="PS51844">
    <property type="entry name" value="SH3_LIKE"/>
    <property type="match status" value="1"/>
</dbReference>
<dbReference type="Gene3D" id="3.40.850.10">
    <property type="entry name" value="Kinesin motor domain"/>
    <property type="match status" value="1"/>
</dbReference>
<dbReference type="Gene3D" id="1.20.5.190">
    <property type="match status" value="2"/>
</dbReference>
<name>A0ABD1AWY3_CARAN</name>
<feature type="compositionally biased region" description="Polar residues" evidence="12">
    <location>
        <begin position="1075"/>
        <end position="1090"/>
    </location>
</feature>
<dbReference type="Proteomes" id="UP001558713">
    <property type="component" value="Unassembled WGS sequence"/>
</dbReference>
<keyword evidence="9 10" id="KW-0009">Actin-binding</keyword>
<reference evidence="16 17" key="1">
    <citation type="submission" date="2024-04" db="EMBL/GenBank/DDBJ databases">
        <title>Genome assembly C_amara_ONT_v2.</title>
        <authorList>
            <person name="Yant L."/>
            <person name="Moore C."/>
            <person name="Slenker M."/>
        </authorList>
    </citation>
    <scope>NUCLEOTIDE SEQUENCE [LARGE SCALE GENOMIC DNA]</scope>
    <source>
        <tissue evidence="16">Leaf</tissue>
    </source>
</reference>
<dbReference type="InterPro" id="IPR027417">
    <property type="entry name" value="P-loop_NTPase"/>
</dbReference>
<feature type="compositionally biased region" description="Basic and acidic residues" evidence="12">
    <location>
        <begin position="1567"/>
        <end position="1578"/>
    </location>
</feature>
<dbReference type="GO" id="GO:0005524">
    <property type="term" value="F:ATP binding"/>
    <property type="evidence" value="ECO:0007669"/>
    <property type="project" value="UniProtKB-UniRule"/>
</dbReference>
<dbReference type="GO" id="GO:0003779">
    <property type="term" value="F:actin binding"/>
    <property type="evidence" value="ECO:0007669"/>
    <property type="project" value="UniProtKB-KW"/>
</dbReference>
<dbReference type="PROSITE" id="PS51126">
    <property type="entry name" value="DILUTE"/>
    <property type="match status" value="1"/>
</dbReference>
<dbReference type="GO" id="GO:0030048">
    <property type="term" value="P:actin filament-based movement"/>
    <property type="evidence" value="ECO:0007669"/>
    <property type="project" value="UniProtKB-ARBA"/>
</dbReference>
<evidence type="ECO:0000313" key="17">
    <source>
        <dbReference type="Proteomes" id="UP001558713"/>
    </source>
</evidence>
<gene>
    <name evidence="16" type="ORF">V5N11_020370</name>
</gene>
<feature type="region of interest" description="Disordered" evidence="12">
    <location>
        <begin position="1310"/>
        <end position="1332"/>
    </location>
</feature>
<dbReference type="Gene3D" id="3.30.70.1590">
    <property type="match status" value="1"/>
</dbReference>
<evidence type="ECO:0000313" key="16">
    <source>
        <dbReference type="EMBL" id="KAL1206145.1"/>
    </source>
</evidence>
<organism evidence="16 17">
    <name type="scientific">Cardamine amara subsp. amara</name>
    <dbReference type="NCBI Taxonomy" id="228776"/>
    <lineage>
        <taxon>Eukaryota</taxon>
        <taxon>Viridiplantae</taxon>
        <taxon>Streptophyta</taxon>
        <taxon>Embryophyta</taxon>
        <taxon>Tracheophyta</taxon>
        <taxon>Spermatophyta</taxon>
        <taxon>Magnoliopsida</taxon>
        <taxon>eudicotyledons</taxon>
        <taxon>Gunneridae</taxon>
        <taxon>Pentapetalae</taxon>
        <taxon>rosids</taxon>
        <taxon>malvids</taxon>
        <taxon>Brassicales</taxon>
        <taxon>Brassicaceae</taxon>
        <taxon>Cardamineae</taxon>
        <taxon>Cardamine</taxon>
    </lineage>
</organism>
<keyword evidence="8 10" id="KW-0505">Motor protein</keyword>
<dbReference type="PROSITE" id="PS51456">
    <property type="entry name" value="MYOSIN_MOTOR"/>
    <property type="match status" value="1"/>
</dbReference>
<feature type="domain" description="Myosin motor" evidence="14">
    <location>
        <begin position="83"/>
        <end position="753"/>
    </location>
</feature>
<evidence type="ECO:0000256" key="10">
    <source>
        <dbReference type="PROSITE-ProRule" id="PRU00782"/>
    </source>
</evidence>
<feature type="binding site" evidence="10">
    <location>
        <begin position="177"/>
        <end position="184"/>
    </location>
    <ligand>
        <name>ATP</name>
        <dbReference type="ChEBI" id="CHEBI:30616"/>
    </ligand>
</feature>
<dbReference type="InterPro" id="IPR004009">
    <property type="entry name" value="SH3_Myosin"/>
</dbReference>
<dbReference type="GO" id="GO:0005516">
    <property type="term" value="F:calmodulin binding"/>
    <property type="evidence" value="ECO:0007669"/>
    <property type="project" value="UniProtKB-KW"/>
</dbReference>
<feature type="region of interest" description="Disordered" evidence="12">
    <location>
        <begin position="1013"/>
        <end position="1034"/>
    </location>
</feature>
<evidence type="ECO:0000259" key="14">
    <source>
        <dbReference type="PROSITE" id="PS51456"/>
    </source>
</evidence>
<evidence type="ECO:0000256" key="3">
    <source>
        <dbReference type="ARBA" id="ARBA00022741"/>
    </source>
</evidence>
<dbReference type="Gene3D" id="1.20.58.530">
    <property type="match status" value="1"/>
</dbReference>
<dbReference type="EMBL" id="JBANAX010000507">
    <property type="protein sequence ID" value="KAL1206145.1"/>
    <property type="molecule type" value="Genomic_DNA"/>
</dbReference>
<keyword evidence="7 10" id="KW-0518">Myosin</keyword>
<feature type="compositionally biased region" description="Low complexity" evidence="12">
    <location>
        <begin position="1601"/>
        <end position="1611"/>
    </location>
</feature>
<keyword evidence="6 11" id="KW-0175">Coiled coil</keyword>
<dbReference type="Pfam" id="PF01843">
    <property type="entry name" value="DIL"/>
    <property type="match status" value="1"/>
</dbReference>
<dbReference type="Pfam" id="PF00612">
    <property type="entry name" value="IQ"/>
    <property type="match status" value="4"/>
</dbReference>
<dbReference type="Gene3D" id="1.20.120.720">
    <property type="entry name" value="Myosin VI head, motor domain, U50 subdomain"/>
    <property type="match status" value="1"/>
</dbReference>
<keyword evidence="3 10" id="KW-0547">Nucleotide-binding</keyword>
<dbReference type="SMART" id="SM00242">
    <property type="entry name" value="MYSc"/>
    <property type="match status" value="1"/>
</dbReference>
<keyword evidence="2" id="KW-0677">Repeat</keyword>
<evidence type="ECO:0000256" key="4">
    <source>
        <dbReference type="ARBA" id="ARBA00022840"/>
    </source>
</evidence>
<dbReference type="PROSITE" id="PS50096">
    <property type="entry name" value="IQ"/>
    <property type="match status" value="4"/>
</dbReference>
<dbReference type="GO" id="GO:0016459">
    <property type="term" value="C:myosin complex"/>
    <property type="evidence" value="ECO:0007669"/>
    <property type="project" value="UniProtKB-KW"/>
</dbReference>
<feature type="region of interest" description="Disordered" evidence="12">
    <location>
        <begin position="1069"/>
        <end position="1090"/>
    </location>
</feature>
<dbReference type="InterPro" id="IPR001609">
    <property type="entry name" value="Myosin_head_motor_dom-like"/>
</dbReference>
<proteinExistence type="inferred from homology"/>
<dbReference type="SUPFAM" id="SSF52540">
    <property type="entry name" value="P-loop containing nucleoside triphosphate hydrolases"/>
    <property type="match status" value="2"/>
</dbReference>
<evidence type="ECO:0000256" key="8">
    <source>
        <dbReference type="ARBA" id="ARBA00023175"/>
    </source>
</evidence>
<feature type="compositionally biased region" description="Basic and acidic residues" evidence="12">
    <location>
        <begin position="1612"/>
        <end position="1631"/>
    </location>
</feature>
<dbReference type="Pfam" id="PF02736">
    <property type="entry name" value="Myosin_N"/>
    <property type="match status" value="1"/>
</dbReference>
<protein>
    <submittedName>
        <fullName evidence="16">Myosin-10</fullName>
    </submittedName>
</protein>
<feature type="region of interest" description="Disordered" evidence="12">
    <location>
        <begin position="1111"/>
        <end position="1131"/>
    </location>
</feature>
<comment type="caution">
    <text evidence="16">The sequence shown here is derived from an EMBL/GenBank/DDBJ whole genome shotgun (WGS) entry which is preliminary data.</text>
</comment>
<dbReference type="FunFam" id="1.10.10.820:FF:000001">
    <property type="entry name" value="Myosin heavy chain"/>
    <property type="match status" value="1"/>
</dbReference>
<feature type="region of interest" description="Actin-binding" evidence="10">
    <location>
        <begin position="634"/>
        <end position="656"/>
    </location>
</feature>
<feature type="domain" description="Myosin N-terminal SH3-like" evidence="15">
    <location>
        <begin position="30"/>
        <end position="78"/>
    </location>
</feature>
<dbReference type="PRINTS" id="PR00193">
    <property type="entry name" value="MYOSINHEAVY"/>
</dbReference>
<dbReference type="Gene3D" id="1.10.10.820">
    <property type="match status" value="1"/>
</dbReference>
<keyword evidence="17" id="KW-1185">Reference proteome</keyword>
<dbReference type="InterPro" id="IPR036961">
    <property type="entry name" value="Kinesin_motor_dom_sf"/>
</dbReference>
<evidence type="ECO:0000256" key="12">
    <source>
        <dbReference type="SAM" id="MobiDB-lite"/>
    </source>
</evidence>
<evidence type="ECO:0000256" key="2">
    <source>
        <dbReference type="ARBA" id="ARBA00022737"/>
    </source>
</evidence>
<dbReference type="InterPro" id="IPR036018">
    <property type="entry name" value="MYSc_Myo11"/>
</dbReference>
<evidence type="ECO:0000256" key="6">
    <source>
        <dbReference type="ARBA" id="ARBA00023054"/>
    </source>
</evidence>
<accession>A0ABD1AWY3</accession>
<evidence type="ECO:0000256" key="9">
    <source>
        <dbReference type="ARBA" id="ARBA00023203"/>
    </source>
</evidence>
<feature type="coiled-coil region" evidence="11">
    <location>
        <begin position="1157"/>
        <end position="1302"/>
    </location>
</feature>
<keyword evidence="5" id="KW-0112">Calmodulin-binding</keyword>
<evidence type="ECO:0000256" key="1">
    <source>
        <dbReference type="ARBA" id="ARBA00008049"/>
    </source>
</evidence>
<feature type="region of interest" description="Disordered" evidence="12">
    <location>
        <begin position="1527"/>
        <end position="1638"/>
    </location>
</feature>
<evidence type="ECO:0000256" key="7">
    <source>
        <dbReference type="ARBA" id="ARBA00023123"/>
    </source>
</evidence>
<dbReference type="FunFam" id="1.20.120.720:FF:000011">
    <property type="entry name" value="Myosin 2"/>
    <property type="match status" value="1"/>
</dbReference>
<dbReference type="Pfam" id="PF00063">
    <property type="entry name" value="Myosin_head"/>
    <property type="match status" value="1"/>
</dbReference>
<dbReference type="PANTHER" id="PTHR13140:SF797">
    <property type="entry name" value="MYOSIN-10"/>
    <property type="match status" value="1"/>
</dbReference>
<dbReference type="CDD" id="cd23767">
    <property type="entry name" value="IQCD"/>
    <property type="match status" value="1"/>
</dbReference>
<dbReference type="PANTHER" id="PTHR13140">
    <property type="entry name" value="MYOSIN"/>
    <property type="match status" value="1"/>
</dbReference>
<dbReference type="CDD" id="cd01384">
    <property type="entry name" value="MYSc_Myo11"/>
    <property type="match status" value="1"/>
</dbReference>
<dbReference type="InterPro" id="IPR002710">
    <property type="entry name" value="Dilute_dom"/>
</dbReference>
<evidence type="ECO:0000259" key="15">
    <source>
        <dbReference type="PROSITE" id="PS51844"/>
    </source>
</evidence>
<comment type="similarity">
    <text evidence="1">Belongs to the TRAFAC class myosin-kinesin ATPase superfamily. Myosin family. Plant myosin class XI subfamily.</text>
</comment>